<evidence type="ECO:0000256" key="1">
    <source>
        <dbReference type="SAM" id="Phobius"/>
    </source>
</evidence>
<keyword evidence="1" id="KW-0812">Transmembrane</keyword>
<comment type="caution">
    <text evidence="2">The sequence shown here is derived from an EMBL/GenBank/DDBJ whole genome shotgun (WGS) entry which is preliminary data.</text>
</comment>
<protein>
    <recommendedName>
        <fullName evidence="3">ResB-like domain-containing protein</fullName>
    </recommendedName>
</protein>
<dbReference type="EMBL" id="BARW01005463">
    <property type="protein sequence ID" value="GAI79634.1"/>
    <property type="molecule type" value="Genomic_DNA"/>
</dbReference>
<organism evidence="2">
    <name type="scientific">marine sediment metagenome</name>
    <dbReference type="NCBI Taxonomy" id="412755"/>
    <lineage>
        <taxon>unclassified sequences</taxon>
        <taxon>metagenomes</taxon>
        <taxon>ecological metagenomes</taxon>
    </lineage>
</organism>
<name>X1THX1_9ZZZZ</name>
<feature type="transmembrane region" description="Helical" evidence="1">
    <location>
        <begin position="46"/>
        <end position="68"/>
    </location>
</feature>
<reference evidence="2" key="1">
    <citation type="journal article" date="2014" name="Front. Microbiol.">
        <title>High frequency of phylogenetically diverse reductive dehalogenase-homologous genes in deep subseafloor sedimentary metagenomes.</title>
        <authorList>
            <person name="Kawai M."/>
            <person name="Futagami T."/>
            <person name="Toyoda A."/>
            <person name="Takaki Y."/>
            <person name="Nishi S."/>
            <person name="Hori S."/>
            <person name="Arai W."/>
            <person name="Tsubouchi T."/>
            <person name="Morono Y."/>
            <person name="Uchiyama I."/>
            <person name="Ito T."/>
            <person name="Fujiyama A."/>
            <person name="Inagaki F."/>
            <person name="Takami H."/>
        </authorList>
    </citation>
    <scope>NUCLEOTIDE SEQUENCE</scope>
    <source>
        <strain evidence="2">Expedition CK06-06</strain>
    </source>
</reference>
<feature type="non-terminal residue" evidence="2">
    <location>
        <position position="1"/>
    </location>
</feature>
<proteinExistence type="predicted"/>
<sequence length="75" mass="8590">LIIERYGLTSYTVEISYGDKGIMSSFTVKDLGDTVIYQITSSNSEWLFYLILIIVSASSVALVVYAVFRNWKRKR</sequence>
<keyword evidence="1" id="KW-1133">Transmembrane helix</keyword>
<gene>
    <name evidence="2" type="ORF">S12H4_11882</name>
</gene>
<dbReference type="AlphaFoldDB" id="X1THX1"/>
<keyword evidence="1" id="KW-0472">Membrane</keyword>
<evidence type="ECO:0000313" key="2">
    <source>
        <dbReference type="EMBL" id="GAI79634.1"/>
    </source>
</evidence>
<accession>X1THX1</accession>
<evidence type="ECO:0008006" key="3">
    <source>
        <dbReference type="Google" id="ProtNLM"/>
    </source>
</evidence>